<dbReference type="InterPro" id="IPR040168">
    <property type="entry name" value="Not2/3/5"/>
</dbReference>
<evidence type="ECO:0000313" key="7">
    <source>
        <dbReference type="Proteomes" id="UP000327439"/>
    </source>
</evidence>
<feature type="compositionally biased region" description="Low complexity" evidence="4">
    <location>
        <begin position="325"/>
        <end position="343"/>
    </location>
</feature>
<feature type="compositionally biased region" description="Polar residues" evidence="4">
    <location>
        <begin position="363"/>
        <end position="376"/>
    </location>
</feature>
<keyword evidence="3" id="KW-0804">Transcription</keyword>
<dbReference type="Proteomes" id="UP000327439">
    <property type="component" value="Chromosome D08"/>
</dbReference>
<feature type="compositionally biased region" description="Low complexity" evidence="4">
    <location>
        <begin position="91"/>
        <end position="100"/>
    </location>
</feature>
<evidence type="ECO:0000259" key="5">
    <source>
        <dbReference type="Pfam" id="PF04153"/>
    </source>
</evidence>
<name>A0A5J5Q7R0_GOSBA</name>
<sequence>MSGLLNSSINGSASNLPDSSGRSFATSFSGSIQGLHNIHGSFNVPNLPGTLASRNSTLSNVPTGGVQQPTGSLSGGRFASNNLPVALSQLSHGSSHGHSGVTNRGGLGVSPILGNAGPRITSSMGNMVGGGNIGRTLSSGGGLSVPGLASRLNLSGNSGSASLTVQGQNRLMSGVLPQGSPQVLSMLGNSYPTAGGPLSQSHVQAVNNLSSMGMLNDVNSNDNSPFDINNDFPQLTSRPNSAGGPQGQLGSLRKQGLSPIVQQNQEFSIQNEDFPALPGFKGGNADYAMDLHQKEQLHDNTMSMMQSQHFSMGRSAGFNLGGSYSSHRPQQQQQHAPSASGSGVSFSPGNNQDLLHLHGSDIFPSSHSSYHSQTNGPPGVGLRPLNSSNTVSGMGYDQLIQQYQQHQNPSQFRLQQISAVNQSFREPGMKSMQATQSNPDPFGLLGLQSVIKMTDPDLTSLALGIDLTTLGLNLNSSENLHKTFRSPWSDEPAKGDPEFTVPQCYYAKQPPALHQGYFSKFSVDALFYIFYSMPKDEAQLYAANELYNRGWFYHKEHRSWFIRVPNVEPLVKTNTYERGSYHCFDPKSFETIRKFCRSLRDVGKKTGFTSTLTSYFFCFLVYIVKL</sequence>
<feature type="region of interest" description="Disordered" evidence="4">
    <location>
        <begin position="53"/>
        <end position="77"/>
    </location>
</feature>
<evidence type="ECO:0000313" key="6">
    <source>
        <dbReference type="EMBL" id="KAB2015136.1"/>
    </source>
</evidence>
<feature type="domain" description="NOT2/NOT3/NOT5 C-terminal" evidence="5">
    <location>
        <begin position="481"/>
        <end position="594"/>
    </location>
</feature>
<dbReference type="InterPro" id="IPR038635">
    <property type="entry name" value="CCR4-NOT_su2/3/5_C_sf"/>
</dbReference>
<feature type="region of interest" description="Disordered" evidence="4">
    <location>
        <begin position="313"/>
        <end position="388"/>
    </location>
</feature>
<feature type="compositionally biased region" description="Polar residues" evidence="4">
    <location>
        <begin position="344"/>
        <end position="353"/>
    </location>
</feature>
<dbReference type="Gene3D" id="2.30.30.1020">
    <property type="entry name" value="CCR4-NOT complex subunit 2/3/5, C-terminal domain"/>
    <property type="match status" value="1"/>
</dbReference>
<keyword evidence="2" id="KW-0805">Transcription regulation</keyword>
<evidence type="ECO:0000256" key="2">
    <source>
        <dbReference type="ARBA" id="ARBA00023015"/>
    </source>
</evidence>
<feature type="compositionally biased region" description="Polar residues" evidence="4">
    <location>
        <begin position="53"/>
        <end position="72"/>
    </location>
</feature>
<dbReference type="Pfam" id="PF04153">
    <property type="entry name" value="NOT2_3_5_C"/>
    <property type="match status" value="1"/>
</dbReference>
<evidence type="ECO:0000256" key="3">
    <source>
        <dbReference type="ARBA" id="ARBA00023163"/>
    </source>
</evidence>
<accession>A0A5J5Q7R0</accession>
<feature type="compositionally biased region" description="Polar residues" evidence="4">
    <location>
        <begin position="221"/>
        <end position="240"/>
    </location>
</feature>
<evidence type="ECO:0000256" key="4">
    <source>
        <dbReference type="SAM" id="MobiDB-lite"/>
    </source>
</evidence>
<feature type="region of interest" description="Disordered" evidence="4">
    <location>
        <begin position="90"/>
        <end position="109"/>
    </location>
</feature>
<keyword evidence="7" id="KW-1185">Reference proteome</keyword>
<dbReference type="PANTHER" id="PTHR23326">
    <property type="entry name" value="CCR4 NOT-RELATED"/>
    <property type="match status" value="1"/>
</dbReference>
<feature type="region of interest" description="Disordered" evidence="4">
    <location>
        <begin position="221"/>
        <end position="252"/>
    </location>
</feature>
<feature type="region of interest" description="Disordered" evidence="4">
    <location>
        <begin position="1"/>
        <end position="22"/>
    </location>
</feature>
<evidence type="ECO:0000256" key="1">
    <source>
        <dbReference type="ARBA" id="ARBA00007682"/>
    </source>
</evidence>
<dbReference type="InterPro" id="IPR007282">
    <property type="entry name" value="NOT2/3/5_C"/>
</dbReference>
<comment type="similarity">
    <text evidence="1">Belongs to the CNOT2/3/5 family.</text>
</comment>
<gene>
    <name evidence="6" type="ORF">ES319_D08G002800v1</name>
</gene>
<protein>
    <recommendedName>
        <fullName evidence="5">NOT2/NOT3/NOT5 C-terminal domain-containing protein</fullName>
    </recommendedName>
</protein>
<reference evidence="7" key="1">
    <citation type="journal article" date="2020" name="Nat. Genet.">
        <title>Genomic diversifications of five Gossypium allopolyploid species and their impact on cotton improvement.</title>
        <authorList>
            <person name="Chen Z.J."/>
            <person name="Sreedasyam A."/>
            <person name="Ando A."/>
            <person name="Song Q."/>
            <person name="De Santiago L.M."/>
            <person name="Hulse-Kemp A.M."/>
            <person name="Ding M."/>
            <person name="Ye W."/>
            <person name="Kirkbride R.C."/>
            <person name="Jenkins J."/>
            <person name="Plott C."/>
            <person name="Lovell J."/>
            <person name="Lin Y.M."/>
            <person name="Vaughn R."/>
            <person name="Liu B."/>
            <person name="Simpson S."/>
            <person name="Scheffler B.E."/>
            <person name="Wen L."/>
            <person name="Saski C.A."/>
            <person name="Grover C.E."/>
            <person name="Hu G."/>
            <person name="Conover J.L."/>
            <person name="Carlson J.W."/>
            <person name="Shu S."/>
            <person name="Boston L.B."/>
            <person name="Williams M."/>
            <person name="Peterson D.G."/>
            <person name="McGee K."/>
            <person name="Jones D.C."/>
            <person name="Wendel J.F."/>
            <person name="Stelly D.M."/>
            <person name="Grimwood J."/>
            <person name="Schmutz J."/>
        </authorList>
    </citation>
    <scope>NUCLEOTIDE SEQUENCE [LARGE SCALE GENOMIC DNA]</scope>
    <source>
        <strain evidence="7">cv. 3-79</strain>
    </source>
</reference>
<dbReference type="OrthoDB" id="25391at2759"/>
<dbReference type="AlphaFoldDB" id="A0A5J5Q7R0"/>
<proteinExistence type="inferred from homology"/>
<dbReference type="GO" id="GO:0030015">
    <property type="term" value="C:CCR4-NOT core complex"/>
    <property type="evidence" value="ECO:0007669"/>
    <property type="project" value="InterPro"/>
</dbReference>
<organism evidence="6 7">
    <name type="scientific">Gossypium barbadense</name>
    <name type="common">Sea Island cotton</name>
    <name type="synonym">Hibiscus barbadensis</name>
    <dbReference type="NCBI Taxonomy" id="3634"/>
    <lineage>
        <taxon>Eukaryota</taxon>
        <taxon>Viridiplantae</taxon>
        <taxon>Streptophyta</taxon>
        <taxon>Embryophyta</taxon>
        <taxon>Tracheophyta</taxon>
        <taxon>Spermatophyta</taxon>
        <taxon>Magnoliopsida</taxon>
        <taxon>eudicotyledons</taxon>
        <taxon>Gunneridae</taxon>
        <taxon>Pentapetalae</taxon>
        <taxon>rosids</taxon>
        <taxon>malvids</taxon>
        <taxon>Malvales</taxon>
        <taxon>Malvaceae</taxon>
        <taxon>Malvoideae</taxon>
        <taxon>Gossypium</taxon>
    </lineage>
</organism>
<dbReference type="EMBL" id="CM018222">
    <property type="protein sequence ID" value="KAB2015136.1"/>
    <property type="molecule type" value="Genomic_DNA"/>
</dbReference>
<dbReference type="GO" id="GO:0006355">
    <property type="term" value="P:regulation of DNA-templated transcription"/>
    <property type="evidence" value="ECO:0007669"/>
    <property type="project" value="InterPro"/>
</dbReference>